<keyword evidence="8" id="KW-1185">Reference proteome</keyword>
<sequence length="549" mass="62514">MALDGILLYKIMPGIQECLPARIQKIYQISPSEILFQIHGPLGKKQLLISCHTEYNRLLITERSYPTPDEPGNFIMVLRKYLEGGMITEIAQAGLDRWCTLSVRKRNEMGDLETWSLIAELMGKYANVILVNAEGIIVDALKRIPPFENMQRIIQPGVKFTPAPAQNKRNPFADPHPEDGISLLKQFSGFSPLLSAEAEYRMASGQSFASIMQEIQDSDQLYIANDGNKPAFHCIELKSIGACRHYPLYEGFDILYYHKEEKDRIREITGDIYKVCRRELKHQKQKLPRLLKEMDEAMDCDRWNRYGELLYMHQVNDTKGQTSITLNDYETNEPVKIPLDARLDGKGNARRCYAKYSKLKKGQKYLQEQIGITENEISYFTGLLEQLDQADFDTAEEIKQELIKGGYIAAKQTRKRQKKHAQEGPHISSITLGNGVKISYGKNNLQNDALTWHHARRNEIWLHAKDYHGSHVVIHESDPDEYTLRLAAEIAAYFSAGRNSSSVPVNYCPISQLKKIPGAKPGMVQLGSYKTIYIDPSREDLEAAGIETD</sequence>
<evidence type="ECO:0000256" key="5">
    <source>
        <dbReference type="HAMAP-Rule" id="MF_00844"/>
    </source>
</evidence>
<proteinExistence type="inferred from homology"/>
<dbReference type="GO" id="GO:0000049">
    <property type="term" value="F:tRNA binding"/>
    <property type="evidence" value="ECO:0007669"/>
    <property type="project" value="UniProtKB-UniRule"/>
</dbReference>
<keyword evidence="1 5" id="KW-0820">tRNA-binding</keyword>
<name>A0A7X2TE91_9FIRM</name>
<evidence type="ECO:0000256" key="2">
    <source>
        <dbReference type="ARBA" id="ARBA00022730"/>
    </source>
</evidence>
<keyword evidence="3 5" id="KW-0694">RNA-binding</keyword>
<accession>A0A7X2TE91</accession>
<dbReference type="AlphaFoldDB" id="A0A7X2TE91"/>
<evidence type="ECO:0000256" key="1">
    <source>
        <dbReference type="ARBA" id="ARBA00022555"/>
    </source>
</evidence>
<dbReference type="GO" id="GO:0019843">
    <property type="term" value="F:rRNA binding"/>
    <property type="evidence" value="ECO:0007669"/>
    <property type="project" value="UniProtKB-UniRule"/>
</dbReference>
<comment type="caution">
    <text evidence="7">The sequence shown here is derived from an EMBL/GenBank/DDBJ whole genome shotgun (WGS) entry which is preliminary data.</text>
</comment>
<dbReference type="PANTHER" id="PTHR15239:SF6">
    <property type="entry name" value="RIBOSOME QUALITY CONTROL COMPLEX SUBUNIT NEMF"/>
    <property type="match status" value="1"/>
</dbReference>
<gene>
    <name evidence="5" type="primary">rqcH</name>
    <name evidence="7" type="ORF">FYJ51_00365</name>
</gene>
<evidence type="ECO:0000313" key="8">
    <source>
        <dbReference type="Proteomes" id="UP000461880"/>
    </source>
</evidence>
<dbReference type="PANTHER" id="PTHR15239">
    <property type="entry name" value="NUCLEAR EXPORT MEDIATOR FACTOR NEMF"/>
    <property type="match status" value="1"/>
</dbReference>
<dbReference type="InterPro" id="IPR008532">
    <property type="entry name" value="NFACT_RNA-bd"/>
</dbReference>
<keyword evidence="4 5" id="KW-0648">Protein biosynthesis</keyword>
<dbReference type="Pfam" id="PF05670">
    <property type="entry name" value="NFACT-R_1"/>
    <property type="match status" value="1"/>
</dbReference>
<dbReference type="RefSeq" id="WP_105303633.1">
    <property type="nucleotide sequence ID" value="NZ_JAQXPC010000027.1"/>
</dbReference>
<evidence type="ECO:0000259" key="6">
    <source>
        <dbReference type="Pfam" id="PF05670"/>
    </source>
</evidence>
<comment type="subunit">
    <text evidence="5">Associates with stalled 50S ribosomal subunits. Binds to RqcP.</text>
</comment>
<organism evidence="7 8">
    <name type="scientific">Stecheria intestinalis</name>
    <dbReference type="NCBI Taxonomy" id="2606630"/>
    <lineage>
        <taxon>Bacteria</taxon>
        <taxon>Bacillati</taxon>
        <taxon>Bacillota</taxon>
        <taxon>Erysipelotrichia</taxon>
        <taxon>Erysipelotrichales</taxon>
        <taxon>Erysipelotrichaceae</taxon>
        <taxon>Stecheria</taxon>
    </lineage>
</organism>
<comment type="function">
    <text evidence="5">Key component of the ribosome quality control system (RQC), a ribosome-associated complex that mediates the extraction of incompletely synthesized nascent chains from stalled ribosomes and their subsequent degradation. RqcH recruits Ala-charged tRNA, and with RqcP directs the elongation of stalled nascent chains on 50S ribosomal subunits, leading to non-templated C-terminal alanine extensions (Ala tail). The Ala tail promotes nascent chain degradation. May add between 1 and at least 8 Ala residues. Binds to stalled 50S ribosomal subunits.</text>
</comment>
<dbReference type="Pfam" id="PF05833">
    <property type="entry name" value="NFACT_N"/>
    <property type="match status" value="1"/>
</dbReference>
<comment type="similarity">
    <text evidence="5">Belongs to the NEMF family.</text>
</comment>
<evidence type="ECO:0000256" key="4">
    <source>
        <dbReference type="ARBA" id="ARBA00022917"/>
    </source>
</evidence>
<dbReference type="Gene3D" id="2.30.310.10">
    <property type="entry name" value="ibrinogen binding protein from staphylococcus aureus domain"/>
    <property type="match status" value="1"/>
</dbReference>
<reference evidence="7 8" key="1">
    <citation type="submission" date="2019-08" db="EMBL/GenBank/DDBJ databases">
        <title>In-depth cultivation of the pig gut microbiome towards novel bacterial diversity and tailored functional studies.</title>
        <authorList>
            <person name="Wylensek D."/>
            <person name="Hitch T.C.A."/>
            <person name="Clavel T."/>
        </authorList>
    </citation>
    <scope>NUCLEOTIDE SEQUENCE [LARGE SCALE GENOMIC DNA]</scope>
    <source>
        <strain evidence="7 8">Oil+RF-744-GAM-WT-6</strain>
    </source>
</reference>
<protein>
    <recommendedName>
        <fullName evidence="5">Rqc2 homolog RqcH</fullName>
        <shortName evidence="5">RqcH</shortName>
    </recommendedName>
</protein>
<dbReference type="GO" id="GO:0072344">
    <property type="term" value="P:rescue of stalled ribosome"/>
    <property type="evidence" value="ECO:0007669"/>
    <property type="project" value="UniProtKB-UniRule"/>
</dbReference>
<feature type="domain" description="NFACT RNA-binding" evidence="6">
    <location>
        <begin position="436"/>
        <end position="518"/>
    </location>
</feature>
<dbReference type="InterPro" id="IPR051608">
    <property type="entry name" value="RQC_Subunit_NEMF"/>
</dbReference>
<dbReference type="GO" id="GO:1990112">
    <property type="term" value="C:RQC complex"/>
    <property type="evidence" value="ECO:0007669"/>
    <property type="project" value="TreeGrafter"/>
</dbReference>
<keyword evidence="2 5" id="KW-0699">rRNA-binding</keyword>
<dbReference type="HAMAP" id="MF_00844_B">
    <property type="entry name" value="RqcH_B"/>
    <property type="match status" value="1"/>
</dbReference>
<evidence type="ECO:0000256" key="3">
    <source>
        <dbReference type="ARBA" id="ARBA00022884"/>
    </source>
</evidence>
<evidence type="ECO:0000313" key="7">
    <source>
        <dbReference type="EMBL" id="MSS57364.1"/>
    </source>
</evidence>
<dbReference type="Proteomes" id="UP000461880">
    <property type="component" value="Unassembled WGS sequence"/>
</dbReference>
<dbReference type="EMBL" id="VUMN01000001">
    <property type="protein sequence ID" value="MSS57364.1"/>
    <property type="molecule type" value="Genomic_DNA"/>
</dbReference>
<dbReference type="InterPro" id="IPR043682">
    <property type="entry name" value="RqcH_bacterial"/>
</dbReference>
<dbReference type="GO" id="GO:0043023">
    <property type="term" value="F:ribosomal large subunit binding"/>
    <property type="evidence" value="ECO:0007669"/>
    <property type="project" value="UniProtKB-UniRule"/>
</dbReference>